<organism evidence="1 2">
    <name type="scientific">Botryobasidium botryosum (strain FD-172 SS1)</name>
    <dbReference type="NCBI Taxonomy" id="930990"/>
    <lineage>
        <taxon>Eukaryota</taxon>
        <taxon>Fungi</taxon>
        <taxon>Dikarya</taxon>
        <taxon>Basidiomycota</taxon>
        <taxon>Agaricomycotina</taxon>
        <taxon>Agaricomycetes</taxon>
        <taxon>Cantharellales</taxon>
        <taxon>Botryobasidiaceae</taxon>
        <taxon>Botryobasidium</taxon>
    </lineage>
</organism>
<protein>
    <submittedName>
        <fullName evidence="1">Uncharacterized protein</fullName>
    </submittedName>
</protein>
<dbReference type="OrthoDB" id="4062651at2759"/>
<proteinExistence type="predicted"/>
<reference evidence="2" key="1">
    <citation type="journal article" date="2014" name="Proc. Natl. Acad. Sci. U.S.A.">
        <title>Extensive sampling of basidiomycete genomes demonstrates inadequacy of the white-rot/brown-rot paradigm for wood decay fungi.</title>
        <authorList>
            <person name="Riley R."/>
            <person name="Salamov A.A."/>
            <person name="Brown D.W."/>
            <person name="Nagy L.G."/>
            <person name="Floudas D."/>
            <person name="Held B.W."/>
            <person name="Levasseur A."/>
            <person name="Lombard V."/>
            <person name="Morin E."/>
            <person name="Otillar R."/>
            <person name="Lindquist E.A."/>
            <person name="Sun H."/>
            <person name="LaButti K.M."/>
            <person name="Schmutz J."/>
            <person name="Jabbour D."/>
            <person name="Luo H."/>
            <person name="Baker S.E."/>
            <person name="Pisabarro A.G."/>
            <person name="Walton J.D."/>
            <person name="Blanchette R.A."/>
            <person name="Henrissat B."/>
            <person name="Martin F."/>
            <person name="Cullen D."/>
            <person name="Hibbett D.S."/>
            <person name="Grigoriev I.V."/>
        </authorList>
    </citation>
    <scope>NUCLEOTIDE SEQUENCE [LARGE SCALE GENOMIC DNA]</scope>
    <source>
        <strain evidence="2">FD-172 SS1</strain>
    </source>
</reference>
<dbReference type="Proteomes" id="UP000027195">
    <property type="component" value="Unassembled WGS sequence"/>
</dbReference>
<keyword evidence="2" id="KW-1185">Reference proteome</keyword>
<sequence>MIILHLAVGWYDRPGDSDAVACGLDDEMQTLILMLECWDWDPLGRPTASQVVERLQHASTDAARHYRRCFLGYSRLGDRSCTRHEKQVDTLSMDLSCRYEGNPRYPQSCIIAQPARNHLSAHCYYYFLTRFPANVHAPHSATSVCAVAAGSRNCRRRVGEDEDKDDDGMSSLETSGIGSPALAIMASAWSFRVAVLARRLLLRGACAVYSDQHYLAYQHLILALAARPHAHCPCAVAVIFHSACSNFHSSTHIRLSDSPSTLPTPLSYAVSLPPTFPQALQRLR</sequence>
<evidence type="ECO:0000313" key="2">
    <source>
        <dbReference type="Proteomes" id="UP000027195"/>
    </source>
</evidence>
<dbReference type="HOGENOM" id="CLU_980013_0_0_1"/>
<name>A0A067LWA5_BOTB1</name>
<evidence type="ECO:0000313" key="1">
    <source>
        <dbReference type="EMBL" id="KDQ06580.1"/>
    </source>
</evidence>
<accession>A0A067LWA5</accession>
<dbReference type="EMBL" id="KL198130">
    <property type="protein sequence ID" value="KDQ06580.1"/>
    <property type="molecule type" value="Genomic_DNA"/>
</dbReference>
<dbReference type="InParanoid" id="A0A067LWA5"/>
<dbReference type="AlphaFoldDB" id="A0A067LWA5"/>
<gene>
    <name evidence="1" type="ORF">BOTBODRAFT_39492</name>
</gene>